<feature type="region of interest" description="Disordered" evidence="1">
    <location>
        <begin position="366"/>
        <end position="436"/>
    </location>
</feature>
<reference evidence="3" key="1">
    <citation type="journal article" date="2020" name="Stud. Mycol.">
        <title>101 Dothideomycetes genomes: a test case for predicting lifestyles and emergence of pathogens.</title>
        <authorList>
            <person name="Haridas S."/>
            <person name="Albert R."/>
            <person name="Binder M."/>
            <person name="Bloem J."/>
            <person name="Labutti K."/>
            <person name="Salamov A."/>
            <person name="Andreopoulos B."/>
            <person name="Baker S."/>
            <person name="Barry K."/>
            <person name="Bills G."/>
            <person name="Bluhm B."/>
            <person name="Cannon C."/>
            <person name="Castanera R."/>
            <person name="Culley D."/>
            <person name="Daum C."/>
            <person name="Ezra D."/>
            <person name="Gonzalez J."/>
            <person name="Henrissat B."/>
            <person name="Kuo A."/>
            <person name="Liang C."/>
            <person name="Lipzen A."/>
            <person name="Lutzoni F."/>
            <person name="Magnuson J."/>
            <person name="Mondo S."/>
            <person name="Nolan M."/>
            <person name="Ohm R."/>
            <person name="Pangilinan J."/>
            <person name="Park H.-J."/>
            <person name="Ramirez L."/>
            <person name="Alfaro M."/>
            <person name="Sun H."/>
            <person name="Tritt A."/>
            <person name="Yoshinaga Y."/>
            <person name="Zwiers L.-H."/>
            <person name="Turgeon B."/>
            <person name="Goodwin S."/>
            <person name="Spatafora J."/>
            <person name="Crous P."/>
            <person name="Grigoriev I."/>
        </authorList>
    </citation>
    <scope>NUCLEOTIDE SEQUENCE</scope>
    <source>
        <strain evidence="3">CBS 123094</strain>
    </source>
</reference>
<dbReference type="PROSITE" id="PS50097">
    <property type="entry name" value="BTB"/>
    <property type="match status" value="1"/>
</dbReference>
<evidence type="ECO:0000313" key="4">
    <source>
        <dbReference type="Proteomes" id="UP000799779"/>
    </source>
</evidence>
<dbReference type="SUPFAM" id="SSF54695">
    <property type="entry name" value="POZ domain"/>
    <property type="match status" value="1"/>
</dbReference>
<feature type="compositionally biased region" description="Basic residues" evidence="1">
    <location>
        <begin position="82"/>
        <end position="92"/>
    </location>
</feature>
<feature type="compositionally biased region" description="Basic and acidic residues" evidence="1">
    <location>
        <begin position="426"/>
        <end position="436"/>
    </location>
</feature>
<dbReference type="OrthoDB" id="1022638at2759"/>
<name>A0A6A5WYZ3_9PLEO</name>
<evidence type="ECO:0000313" key="3">
    <source>
        <dbReference type="EMBL" id="KAF2006970.1"/>
    </source>
</evidence>
<feature type="compositionally biased region" description="Polar residues" evidence="1">
    <location>
        <begin position="414"/>
        <end position="425"/>
    </location>
</feature>
<dbReference type="InterPro" id="IPR000210">
    <property type="entry name" value="BTB/POZ_dom"/>
</dbReference>
<proteinExistence type="predicted"/>
<feature type="compositionally biased region" description="Low complexity" evidence="1">
    <location>
        <begin position="56"/>
        <end position="74"/>
    </location>
</feature>
<evidence type="ECO:0000259" key="2">
    <source>
        <dbReference type="PROSITE" id="PS50097"/>
    </source>
</evidence>
<feature type="region of interest" description="Disordered" evidence="1">
    <location>
        <begin position="1"/>
        <end position="104"/>
    </location>
</feature>
<dbReference type="Proteomes" id="UP000799779">
    <property type="component" value="Unassembled WGS sequence"/>
</dbReference>
<protein>
    <recommendedName>
        <fullName evidence="2">BTB domain-containing protein</fullName>
    </recommendedName>
</protein>
<keyword evidence="4" id="KW-1185">Reference proteome</keyword>
<feature type="compositionally biased region" description="Pro residues" evidence="1">
    <location>
        <begin position="13"/>
        <end position="43"/>
    </location>
</feature>
<dbReference type="AlphaFoldDB" id="A0A6A5WYZ3"/>
<sequence>MAEGTAPGSTPSYPHPNPSTFTPVPPPTATPATRTPPPGPPPNTKGVSARASEVGRATAPVPALTRAPAPTRALQAVPPKGKTPHNGRHRQSNSRASSVQGIPARIGTPGAVTDPMAPPAPPRPANRPLVHGAPLPPDAGRRSNIGTSSMDQYAALLAGDTLTIHLTITPPPLNRYILPKALLRNFSLYFAQYLADHPDATEIALMNITAATFSMFLKFMYQGGYPVNLDMEASSRGEIVLPSMRAWVMGRLLGAAAFMNTCMVHIHAGLGHRFLITAANSDWIFKNTSPGDSLRALFFDVILDCWTGNSGLVVNKSEEEKAGWGGVLDRFPELRNAIIFGREGEGLVRLRNQEAYHIDTKTLAQAMRSGQHPPPPAPQRPRQSPHHQVFGQASTEHQSETIPKAAARDGDNGNGNIAHTKCGSSSHHEPEPQDTR</sequence>
<gene>
    <name evidence="3" type="ORF">P154DRAFT_569670</name>
</gene>
<feature type="domain" description="BTB" evidence="2">
    <location>
        <begin position="162"/>
        <end position="229"/>
    </location>
</feature>
<dbReference type="EMBL" id="ML977558">
    <property type="protein sequence ID" value="KAF2006970.1"/>
    <property type="molecule type" value="Genomic_DNA"/>
</dbReference>
<evidence type="ECO:0000256" key="1">
    <source>
        <dbReference type="SAM" id="MobiDB-lite"/>
    </source>
</evidence>
<accession>A0A6A5WYZ3</accession>
<dbReference type="InterPro" id="IPR011333">
    <property type="entry name" value="SKP1/BTB/POZ_sf"/>
</dbReference>
<organism evidence="3 4">
    <name type="scientific">Amniculicola lignicola CBS 123094</name>
    <dbReference type="NCBI Taxonomy" id="1392246"/>
    <lineage>
        <taxon>Eukaryota</taxon>
        <taxon>Fungi</taxon>
        <taxon>Dikarya</taxon>
        <taxon>Ascomycota</taxon>
        <taxon>Pezizomycotina</taxon>
        <taxon>Dothideomycetes</taxon>
        <taxon>Pleosporomycetidae</taxon>
        <taxon>Pleosporales</taxon>
        <taxon>Amniculicolaceae</taxon>
        <taxon>Amniculicola</taxon>
    </lineage>
</organism>